<dbReference type="InterPro" id="IPR000432">
    <property type="entry name" value="DNA_mismatch_repair_MutS_C"/>
</dbReference>
<feature type="non-terminal residue" evidence="5">
    <location>
        <position position="171"/>
    </location>
</feature>
<evidence type="ECO:0000256" key="2">
    <source>
        <dbReference type="ARBA" id="ARBA00022840"/>
    </source>
</evidence>
<keyword evidence="3" id="KW-0238">DNA-binding</keyword>
<proteinExistence type="predicted"/>
<sequence length="171" mass="19221">SQIHAFCLFATHFHELTALDQEIPHVKNLHVVAHVSNSSEASRDREITLLYKVEPGICDQSFGIHVAELANFPENVVKLAKRKADELEDFNTGNATHSLMPPEVVEEGTKIIEELLRTWASQTPGTDGEDVVMGDEELSPEAQLEELKRCFERFRPRIEGNAWVQTVLASM</sequence>
<dbReference type="SMART" id="SM00534">
    <property type="entry name" value="MUTSac"/>
    <property type="match status" value="1"/>
</dbReference>
<feature type="domain" description="DNA mismatch repair proteins mutS family" evidence="4">
    <location>
        <begin position="1"/>
        <end position="85"/>
    </location>
</feature>
<organism evidence="5 6">
    <name type="scientific">Obba rivulosa</name>
    <dbReference type="NCBI Taxonomy" id="1052685"/>
    <lineage>
        <taxon>Eukaryota</taxon>
        <taxon>Fungi</taxon>
        <taxon>Dikarya</taxon>
        <taxon>Basidiomycota</taxon>
        <taxon>Agaricomycotina</taxon>
        <taxon>Agaricomycetes</taxon>
        <taxon>Polyporales</taxon>
        <taxon>Gelatoporiaceae</taxon>
        <taxon>Obba</taxon>
    </lineage>
</organism>
<dbReference type="InterPro" id="IPR045076">
    <property type="entry name" value="MutS"/>
</dbReference>
<dbReference type="OrthoDB" id="121051at2759"/>
<protein>
    <recommendedName>
        <fullName evidence="4">DNA mismatch repair proteins mutS family domain-containing protein</fullName>
    </recommendedName>
</protein>
<dbReference type="PANTHER" id="PTHR11361">
    <property type="entry name" value="DNA MISMATCH REPAIR PROTEIN MUTS FAMILY MEMBER"/>
    <property type="match status" value="1"/>
</dbReference>
<dbReference type="GO" id="GO:0006312">
    <property type="term" value="P:mitotic recombination"/>
    <property type="evidence" value="ECO:0007669"/>
    <property type="project" value="TreeGrafter"/>
</dbReference>
<dbReference type="AlphaFoldDB" id="A0A8E2DFK8"/>
<name>A0A8E2DFK8_9APHY</name>
<dbReference type="InterPro" id="IPR027417">
    <property type="entry name" value="P-loop_NTPase"/>
</dbReference>
<evidence type="ECO:0000313" key="5">
    <source>
        <dbReference type="EMBL" id="OCH83904.1"/>
    </source>
</evidence>
<evidence type="ECO:0000259" key="4">
    <source>
        <dbReference type="SMART" id="SM00534"/>
    </source>
</evidence>
<dbReference type="GO" id="GO:0030983">
    <property type="term" value="F:mismatched DNA binding"/>
    <property type="evidence" value="ECO:0007669"/>
    <property type="project" value="InterPro"/>
</dbReference>
<dbReference type="SUPFAM" id="SSF52540">
    <property type="entry name" value="P-loop containing nucleoside triphosphate hydrolases"/>
    <property type="match status" value="1"/>
</dbReference>
<dbReference type="GO" id="GO:0005524">
    <property type="term" value="F:ATP binding"/>
    <property type="evidence" value="ECO:0007669"/>
    <property type="project" value="UniProtKB-KW"/>
</dbReference>
<dbReference type="Proteomes" id="UP000250043">
    <property type="component" value="Unassembled WGS sequence"/>
</dbReference>
<evidence type="ECO:0000256" key="1">
    <source>
        <dbReference type="ARBA" id="ARBA00022741"/>
    </source>
</evidence>
<dbReference type="Gene3D" id="3.40.50.300">
    <property type="entry name" value="P-loop containing nucleotide triphosphate hydrolases"/>
    <property type="match status" value="1"/>
</dbReference>
<dbReference type="Pfam" id="PF00488">
    <property type="entry name" value="MutS_V"/>
    <property type="match status" value="1"/>
</dbReference>
<dbReference type="GO" id="GO:0032301">
    <property type="term" value="C:MutSalpha complex"/>
    <property type="evidence" value="ECO:0007669"/>
    <property type="project" value="TreeGrafter"/>
</dbReference>
<keyword evidence="1" id="KW-0547">Nucleotide-binding</keyword>
<accession>A0A8E2DFK8</accession>
<gene>
    <name evidence="5" type="ORF">OBBRIDRAFT_742504</name>
</gene>
<dbReference type="EMBL" id="KV722770">
    <property type="protein sequence ID" value="OCH83904.1"/>
    <property type="molecule type" value="Genomic_DNA"/>
</dbReference>
<evidence type="ECO:0000313" key="6">
    <source>
        <dbReference type="Proteomes" id="UP000250043"/>
    </source>
</evidence>
<reference evidence="5 6" key="1">
    <citation type="submission" date="2016-07" db="EMBL/GenBank/DDBJ databases">
        <title>Draft genome of the white-rot fungus Obba rivulosa 3A-2.</title>
        <authorList>
            <consortium name="DOE Joint Genome Institute"/>
            <person name="Miettinen O."/>
            <person name="Riley R."/>
            <person name="Acob R."/>
            <person name="Barry K."/>
            <person name="Cullen D."/>
            <person name="De Vries R."/>
            <person name="Hainaut M."/>
            <person name="Hatakka A."/>
            <person name="Henrissat B."/>
            <person name="Hilden K."/>
            <person name="Kuo R."/>
            <person name="Labutti K."/>
            <person name="Lipzen A."/>
            <person name="Makela M.R."/>
            <person name="Sandor L."/>
            <person name="Spatafora J.W."/>
            <person name="Grigoriev I.V."/>
            <person name="Hibbett D.S."/>
        </authorList>
    </citation>
    <scope>NUCLEOTIDE SEQUENCE [LARGE SCALE GENOMIC DNA]</scope>
    <source>
        <strain evidence="5 6">3A-2</strain>
    </source>
</reference>
<keyword evidence="2" id="KW-0067">ATP-binding</keyword>
<dbReference type="GO" id="GO:0006298">
    <property type="term" value="P:mismatch repair"/>
    <property type="evidence" value="ECO:0007669"/>
    <property type="project" value="InterPro"/>
</dbReference>
<dbReference type="GO" id="GO:0140664">
    <property type="term" value="F:ATP-dependent DNA damage sensor activity"/>
    <property type="evidence" value="ECO:0007669"/>
    <property type="project" value="InterPro"/>
</dbReference>
<dbReference type="PANTHER" id="PTHR11361:SF35">
    <property type="entry name" value="DNA MISMATCH REPAIR PROTEIN MSH2"/>
    <property type="match status" value="1"/>
</dbReference>
<keyword evidence="6" id="KW-1185">Reference proteome</keyword>
<evidence type="ECO:0000256" key="3">
    <source>
        <dbReference type="ARBA" id="ARBA00023125"/>
    </source>
</evidence>